<keyword evidence="3" id="KW-1185">Reference proteome</keyword>
<dbReference type="OrthoDB" id="9809977at2"/>
<evidence type="ECO:0000313" key="2">
    <source>
        <dbReference type="EMBL" id="CDR31036.1"/>
    </source>
</evidence>
<proteinExistence type="predicted"/>
<protein>
    <recommendedName>
        <fullName evidence="4">Pr6Pr family membrane protein</fullName>
    </recommendedName>
</protein>
<name>A0A061AHD9_9MOLU</name>
<dbReference type="EMBL" id="LK028559">
    <property type="protein sequence ID" value="CDR31036.1"/>
    <property type="molecule type" value="Genomic_DNA"/>
</dbReference>
<reference evidence="3" key="1">
    <citation type="submission" date="2014-05" db="EMBL/GenBank/DDBJ databases">
        <authorList>
            <person name="Kube M."/>
        </authorList>
    </citation>
    <scope>NUCLEOTIDE SEQUENCE [LARGE SCALE GENOMIC DNA]</scope>
</reference>
<dbReference type="HOGENOM" id="CLU_1307891_0_0_14"/>
<evidence type="ECO:0000313" key="3">
    <source>
        <dbReference type="Proteomes" id="UP000032434"/>
    </source>
</evidence>
<dbReference type="RefSeq" id="WP_045749499.1">
    <property type="nucleotide sequence ID" value="NZ_FUZK01000001.1"/>
</dbReference>
<feature type="transmembrane region" description="Helical" evidence="1">
    <location>
        <begin position="15"/>
        <end position="37"/>
    </location>
</feature>
<dbReference type="AlphaFoldDB" id="A0A061AHD9"/>
<feature type="transmembrane region" description="Helical" evidence="1">
    <location>
        <begin position="177"/>
        <end position="203"/>
    </location>
</feature>
<sequence length="211" mass="24234">MNMFQGINQLRSSKIVRYVLAGTIFLFNIYAMIELFFNNSEWFGGIRRLRMFTNLSNLIIFVVVLLYLLGKNHSKIYKYISVIGLVNILMTGIIYHALLASGNMDFNDHVVHTLNPIFYPIFYFLLVSPSIRFRDFWVTLIFPILYFGIILLIGPWTNWYPYGFMNPTLAGSSLGSVLVFCLGVLLPVISVFTVILIGLKVLLETQINKLK</sequence>
<feature type="transmembrane region" description="Helical" evidence="1">
    <location>
        <begin position="76"/>
        <end position="98"/>
    </location>
</feature>
<feature type="transmembrane region" description="Helical" evidence="1">
    <location>
        <begin position="49"/>
        <end position="69"/>
    </location>
</feature>
<evidence type="ECO:0000256" key="1">
    <source>
        <dbReference type="SAM" id="Phobius"/>
    </source>
</evidence>
<keyword evidence="1" id="KW-1133">Transmembrane helix</keyword>
<dbReference type="STRING" id="35623.Aocu_09630"/>
<keyword evidence="1" id="KW-0812">Transmembrane</keyword>
<feature type="transmembrane region" description="Helical" evidence="1">
    <location>
        <begin position="136"/>
        <end position="157"/>
    </location>
</feature>
<organism evidence="2 3">
    <name type="scientific">Acholeplasma oculi</name>
    <dbReference type="NCBI Taxonomy" id="35623"/>
    <lineage>
        <taxon>Bacteria</taxon>
        <taxon>Bacillati</taxon>
        <taxon>Mycoplasmatota</taxon>
        <taxon>Mollicutes</taxon>
        <taxon>Acholeplasmatales</taxon>
        <taxon>Acholeplasmataceae</taxon>
        <taxon>Acholeplasma</taxon>
    </lineage>
</organism>
<keyword evidence="1" id="KW-0472">Membrane</keyword>
<gene>
    <name evidence="2" type="ORF">Aocu_09630</name>
</gene>
<feature type="transmembrane region" description="Helical" evidence="1">
    <location>
        <begin position="110"/>
        <end position="129"/>
    </location>
</feature>
<dbReference type="InParanoid" id="A0A061AHD9"/>
<dbReference type="InterPro" id="IPR049713">
    <property type="entry name" value="Pr6Pr-like"/>
</dbReference>
<evidence type="ECO:0008006" key="4">
    <source>
        <dbReference type="Google" id="ProtNLM"/>
    </source>
</evidence>
<dbReference type="KEGG" id="aoc:Aocu_09630"/>
<dbReference type="PATRIC" id="fig|35623.3.peg.963"/>
<accession>A0A061AHD9</accession>
<dbReference type="Proteomes" id="UP000032434">
    <property type="component" value="Chromosome 1"/>
</dbReference>
<dbReference type="NCBIfam" id="NF038065">
    <property type="entry name" value="Pr6Pr"/>
    <property type="match status" value="1"/>
</dbReference>